<dbReference type="InterPro" id="IPR001128">
    <property type="entry name" value="Cyt_P450"/>
</dbReference>
<dbReference type="GO" id="GO:0004497">
    <property type="term" value="F:monooxygenase activity"/>
    <property type="evidence" value="ECO:0007669"/>
    <property type="project" value="UniProtKB-KW"/>
</dbReference>
<evidence type="ECO:0000256" key="8">
    <source>
        <dbReference type="ARBA" id="ARBA00023033"/>
    </source>
</evidence>
<evidence type="ECO:0000256" key="9">
    <source>
        <dbReference type="PIRSR" id="PIRSR602401-1"/>
    </source>
</evidence>
<gene>
    <name evidence="11" type="ORF">OE88DRAFT_1636430</name>
</gene>
<dbReference type="CDD" id="cd11065">
    <property type="entry name" value="CYP64-like"/>
    <property type="match status" value="1"/>
</dbReference>
<reference evidence="11 12" key="1">
    <citation type="journal article" date="2019" name="Nat. Ecol. Evol.">
        <title>Megaphylogeny resolves global patterns of mushroom evolution.</title>
        <authorList>
            <person name="Varga T."/>
            <person name="Krizsan K."/>
            <person name="Foldi C."/>
            <person name="Dima B."/>
            <person name="Sanchez-Garcia M."/>
            <person name="Sanchez-Ramirez S."/>
            <person name="Szollosi G.J."/>
            <person name="Szarkandi J.G."/>
            <person name="Papp V."/>
            <person name="Albert L."/>
            <person name="Andreopoulos W."/>
            <person name="Angelini C."/>
            <person name="Antonin V."/>
            <person name="Barry K.W."/>
            <person name="Bougher N.L."/>
            <person name="Buchanan P."/>
            <person name="Buyck B."/>
            <person name="Bense V."/>
            <person name="Catcheside P."/>
            <person name="Chovatia M."/>
            <person name="Cooper J."/>
            <person name="Damon W."/>
            <person name="Desjardin D."/>
            <person name="Finy P."/>
            <person name="Geml J."/>
            <person name="Haridas S."/>
            <person name="Hughes K."/>
            <person name="Justo A."/>
            <person name="Karasinski D."/>
            <person name="Kautmanova I."/>
            <person name="Kiss B."/>
            <person name="Kocsube S."/>
            <person name="Kotiranta H."/>
            <person name="LaButti K.M."/>
            <person name="Lechner B.E."/>
            <person name="Liimatainen K."/>
            <person name="Lipzen A."/>
            <person name="Lukacs Z."/>
            <person name="Mihaltcheva S."/>
            <person name="Morgado L.N."/>
            <person name="Niskanen T."/>
            <person name="Noordeloos M.E."/>
            <person name="Ohm R.A."/>
            <person name="Ortiz-Santana B."/>
            <person name="Ovrebo C."/>
            <person name="Racz N."/>
            <person name="Riley R."/>
            <person name="Savchenko A."/>
            <person name="Shiryaev A."/>
            <person name="Soop K."/>
            <person name="Spirin V."/>
            <person name="Szebenyi C."/>
            <person name="Tomsovsky M."/>
            <person name="Tulloss R.E."/>
            <person name="Uehling J."/>
            <person name="Grigoriev I.V."/>
            <person name="Vagvolgyi C."/>
            <person name="Papp T."/>
            <person name="Martin F.M."/>
            <person name="Miettinen O."/>
            <person name="Hibbett D.S."/>
            <person name="Nagy L.G."/>
        </authorList>
    </citation>
    <scope>NUCLEOTIDE SEQUENCE [LARGE SCALE GENOMIC DNA]</scope>
    <source>
        <strain evidence="11 12">OMC1185</strain>
    </source>
</reference>
<dbReference type="PANTHER" id="PTHR46300:SF7">
    <property type="entry name" value="P450, PUTATIVE (EUROFUNG)-RELATED"/>
    <property type="match status" value="1"/>
</dbReference>
<comment type="pathway">
    <text evidence="2">Secondary metabolite biosynthesis.</text>
</comment>
<proteinExistence type="inferred from homology"/>
<dbReference type="Proteomes" id="UP000305948">
    <property type="component" value="Unassembled WGS sequence"/>
</dbReference>
<evidence type="ECO:0000256" key="6">
    <source>
        <dbReference type="ARBA" id="ARBA00023002"/>
    </source>
</evidence>
<dbReference type="EMBL" id="ML213523">
    <property type="protein sequence ID" value="TFK47616.1"/>
    <property type="molecule type" value="Genomic_DNA"/>
</dbReference>
<dbReference type="InterPro" id="IPR002401">
    <property type="entry name" value="Cyt_P450_E_grp-I"/>
</dbReference>
<keyword evidence="4 9" id="KW-0349">Heme</keyword>
<feature type="binding site" description="axial binding residue" evidence="9">
    <location>
        <position position="447"/>
    </location>
    <ligand>
        <name>heme</name>
        <dbReference type="ChEBI" id="CHEBI:30413"/>
    </ligand>
    <ligandPart>
        <name>Fe</name>
        <dbReference type="ChEBI" id="CHEBI:18248"/>
    </ligandPart>
</feature>
<dbReference type="InterPro" id="IPR050364">
    <property type="entry name" value="Cytochrome_P450_fung"/>
</dbReference>
<dbReference type="InterPro" id="IPR017972">
    <property type="entry name" value="Cyt_P450_CS"/>
</dbReference>
<evidence type="ECO:0000256" key="1">
    <source>
        <dbReference type="ARBA" id="ARBA00001971"/>
    </source>
</evidence>
<evidence type="ECO:0000313" key="11">
    <source>
        <dbReference type="EMBL" id="TFK47616.1"/>
    </source>
</evidence>
<evidence type="ECO:0000313" key="12">
    <source>
        <dbReference type="Proteomes" id="UP000305948"/>
    </source>
</evidence>
<evidence type="ECO:0000256" key="3">
    <source>
        <dbReference type="ARBA" id="ARBA00010617"/>
    </source>
</evidence>
<keyword evidence="8 10" id="KW-0503">Monooxygenase</keyword>
<keyword evidence="5 9" id="KW-0479">Metal-binding</keyword>
<keyword evidence="6 10" id="KW-0560">Oxidoreductase</keyword>
<dbReference type="PANTHER" id="PTHR46300">
    <property type="entry name" value="P450, PUTATIVE (EUROFUNG)-RELATED-RELATED"/>
    <property type="match status" value="1"/>
</dbReference>
<evidence type="ECO:0000256" key="4">
    <source>
        <dbReference type="ARBA" id="ARBA00022617"/>
    </source>
</evidence>
<evidence type="ECO:0000256" key="5">
    <source>
        <dbReference type="ARBA" id="ARBA00022723"/>
    </source>
</evidence>
<protein>
    <submittedName>
        <fullName evidence="11">Cytochrome P450</fullName>
    </submittedName>
</protein>
<dbReference type="PROSITE" id="PS00086">
    <property type="entry name" value="CYTOCHROME_P450"/>
    <property type="match status" value="1"/>
</dbReference>
<dbReference type="InterPro" id="IPR036396">
    <property type="entry name" value="Cyt_P450_sf"/>
</dbReference>
<evidence type="ECO:0000256" key="2">
    <source>
        <dbReference type="ARBA" id="ARBA00005179"/>
    </source>
</evidence>
<dbReference type="GO" id="GO:0005506">
    <property type="term" value="F:iron ion binding"/>
    <property type="evidence" value="ECO:0007669"/>
    <property type="project" value="InterPro"/>
</dbReference>
<organism evidence="11 12">
    <name type="scientific">Heliocybe sulcata</name>
    <dbReference type="NCBI Taxonomy" id="5364"/>
    <lineage>
        <taxon>Eukaryota</taxon>
        <taxon>Fungi</taxon>
        <taxon>Dikarya</taxon>
        <taxon>Basidiomycota</taxon>
        <taxon>Agaricomycotina</taxon>
        <taxon>Agaricomycetes</taxon>
        <taxon>Gloeophyllales</taxon>
        <taxon>Gloeophyllaceae</taxon>
        <taxon>Heliocybe</taxon>
    </lineage>
</organism>
<dbReference type="Pfam" id="PF00067">
    <property type="entry name" value="p450"/>
    <property type="match status" value="1"/>
</dbReference>
<keyword evidence="12" id="KW-1185">Reference proteome</keyword>
<dbReference type="OrthoDB" id="2789670at2759"/>
<keyword evidence="7 9" id="KW-0408">Iron</keyword>
<sequence length="520" mass="58129">MTIALVPYCASIVVCLLLLKTYFSKRVFDSPSAPYPPGPKPVPLIGNFLDVPKVEPWKTYAAWGREYGEIVHFTAFGAHYYVLNSVRVVTDLLEKRASRYSDKPAAPMLKLMDWLWALSLMPYGERWRLYRREFHQQFKAEKNRDYLPIISRGANGLLCNLLAAPEKYSTHMRHFAGRSIMSIVYGYDVAPEHDHFVDIAETALEMLVDSSLPGAAIVNFLLFLQYLPTWLPGMGFKRYAQRCQKLNLQMRNEPFEYVKKRLNAGDSTACVTAQLLERFSTPRPGAFEDGEETVKNVAAMAYGAAADTSVSAMLTSLLAMVLYPEAKAKAQAEIDRVIGSGRLPTFEDRGSLPYVEAFVREVLRWHPVTPLSVAHTVTDDDIYEGYFIPKGAFLLSAAYGIRRELLQDEVVYGAEPGRFKPERFLKPDGTISALYPNSAFGAGRRICAGRHTADATLWIQTALTLAAFNVAKAKDEAGREIDVSDRYTDGLISHPLPFACSIAPRSPQAESLIREARDSA</sequence>
<accession>A0A5C3MT56</accession>
<dbReference type="Gene3D" id="1.10.630.10">
    <property type="entry name" value="Cytochrome P450"/>
    <property type="match status" value="1"/>
</dbReference>
<dbReference type="GO" id="GO:0020037">
    <property type="term" value="F:heme binding"/>
    <property type="evidence" value="ECO:0007669"/>
    <property type="project" value="InterPro"/>
</dbReference>
<dbReference type="SUPFAM" id="SSF48264">
    <property type="entry name" value="Cytochrome P450"/>
    <property type="match status" value="1"/>
</dbReference>
<comment type="similarity">
    <text evidence="3 10">Belongs to the cytochrome P450 family.</text>
</comment>
<dbReference type="AlphaFoldDB" id="A0A5C3MT56"/>
<comment type="cofactor">
    <cofactor evidence="1 9">
        <name>heme</name>
        <dbReference type="ChEBI" id="CHEBI:30413"/>
    </cofactor>
</comment>
<name>A0A5C3MT56_9AGAM</name>
<dbReference type="GO" id="GO:0016705">
    <property type="term" value="F:oxidoreductase activity, acting on paired donors, with incorporation or reduction of molecular oxygen"/>
    <property type="evidence" value="ECO:0007669"/>
    <property type="project" value="InterPro"/>
</dbReference>
<evidence type="ECO:0000256" key="10">
    <source>
        <dbReference type="RuleBase" id="RU000461"/>
    </source>
</evidence>
<dbReference type="PRINTS" id="PR00463">
    <property type="entry name" value="EP450I"/>
</dbReference>
<evidence type="ECO:0000256" key="7">
    <source>
        <dbReference type="ARBA" id="ARBA00023004"/>
    </source>
</evidence>
<dbReference type="STRING" id="5364.A0A5C3MT56"/>